<dbReference type="OrthoDB" id="5292533at2"/>
<comment type="caution">
    <text evidence="2">The sequence shown here is derived from an EMBL/GenBank/DDBJ whole genome shotgun (WGS) entry which is preliminary data.</text>
</comment>
<proteinExistence type="predicted"/>
<keyword evidence="1" id="KW-1133">Transmembrane helix</keyword>
<keyword evidence="1" id="KW-0812">Transmembrane</keyword>
<reference evidence="2 3" key="1">
    <citation type="submission" date="2019-03" db="EMBL/GenBank/DDBJ databases">
        <title>Draft Genome Sequence of Duganella callidus sp. nov., a Novel Duganella Species Isolated from Cultivated Soil.</title>
        <authorList>
            <person name="Raths R."/>
            <person name="Peta V."/>
            <person name="Bucking H."/>
        </authorList>
    </citation>
    <scope>NUCLEOTIDE SEQUENCE [LARGE SCALE GENOMIC DNA]</scope>
    <source>
        <strain evidence="2 3">DN04</strain>
    </source>
</reference>
<feature type="transmembrane region" description="Helical" evidence="1">
    <location>
        <begin position="15"/>
        <end position="31"/>
    </location>
</feature>
<evidence type="ECO:0000313" key="3">
    <source>
        <dbReference type="Proteomes" id="UP000297729"/>
    </source>
</evidence>
<feature type="transmembrane region" description="Helical" evidence="1">
    <location>
        <begin position="38"/>
        <end position="58"/>
    </location>
</feature>
<evidence type="ECO:0000313" key="2">
    <source>
        <dbReference type="EMBL" id="TFW28056.1"/>
    </source>
</evidence>
<keyword evidence="3" id="KW-1185">Reference proteome</keyword>
<keyword evidence="1" id="KW-0472">Membrane</keyword>
<accession>A0A4Y9STH9</accession>
<dbReference type="InterPro" id="IPR025695">
    <property type="entry name" value="DoxX-like"/>
</dbReference>
<organism evidence="2 3">
    <name type="scientific">Duganella callida</name>
    <dbReference type="NCBI Taxonomy" id="2561932"/>
    <lineage>
        <taxon>Bacteria</taxon>
        <taxon>Pseudomonadati</taxon>
        <taxon>Pseudomonadota</taxon>
        <taxon>Betaproteobacteria</taxon>
        <taxon>Burkholderiales</taxon>
        <taxon>Oxalobacteraceae</taxon>
        <taxon>Telluria group</taxon>
        <taxon>Duganella</taxon>
    </lineage>
</organism>
<protein>
    <submittedName>
        <fullName evidence="2">Uncharacterized protein</fullName>
    </submittedName>
</protein>
<dbReference type="Pfam" id="PF13781">
    <property type="entry name" value="DoxX_3"/>
    <property type="match status" value="1"/>
</dbReference>
<dbReference type="RefSeq" id="WP_135200655.1">
    <property type="nucleotide sequence ID" value="NZ_SPVG01000059.1"/>
</dbReference>
<dbReference type="AlphaFoldDB" id="A0A4Y9STH9"/>
<sequence length="77" mass="8601">MKVLVLGTMTSVQDWLPLLGGYAAAVSWIGWPHAESRSWLAAQLAMAGGYTIMLSMFLPDFWRHSFGPLSKNCRCRL</sequence>
<gene>
    <name evidence="2" type="ORF">E4L98_05985</name>
</gene>
<dbReference type="EMBL" id="SPVG01000059">
    <property type="protein sequence ID" value="TFW28056.1"/>
    <property type="molecule type" value="Genomic_DNA"/>
</dbReference>
<dbReference type="Proteomes" id="UP000297729">
    <property type="component" value="Unassembled WGS sequence"/>
</dbReference>
<name>A0A4Y9STH9_9BURK</name>
<evidence type="ECO:0000256" key="1">
    <source>
        <dbReference type="SAM" id="Phobius"/>
    </source>
</evidence>